<dbReference type="PANTHER" id="PTHR34473">
    <property type="entry name" value="UPF0699 TRANSMEMBRANE PROTEIN YDBS"/>
    <property type="match status" value="1"/>
</dbReference>
<dbReference type="RefSeq" id="WP_051676708.1">
    <property type="nucleotide sequence ID" value="NZ_BSOO01000006.1"/>
</dbReference>
<feature type="transmembrane region" description="Helical" evidence="1">
    <location>
        <begin position="236"/>
        <end position="257"/>
    </location>
</feature>
<evidence type="ECO:0000259" key="2">
    <source>
        <dbReference type="Pfam" id="PF03703"/>
    </source>
</evidence>
<evidence type="ECO:0000313" key="3">
    <source>
        <dbReference type="EMBL" id="GLR47121.1"/>
    </source>
</evidence>
<dbReference type="Pfam" id="PF03703">
    <property type="entry name" value="bPH_2"/>
    <property type="match status" value="3"/>
</dbReference>
<accession>A0ABQ5Z535</accession>
<feature type="transmembrane region" description="Helical" evidence="1">
    <location>
        <begin position="365"/>
        <end position="387"/>
    </location>
</feature>
<feature type="domain" description="YdbS-like PH" evidence="2">
    <location>
        <begin position="65"/>
        <end position="144"/>
    </location>
</feature>
<evidence type="ECO:0000313" key="4">
    <source>
        <dbReference type="Proteomes" id="UP001156703"/>
    </source>
</evidence>
<dbReference type="Proteomes" id="UP001156703">
    <property type="component" value="Unassembled WGS sequence"/>
</dbReference>
<proteinExistence type="predicted"/>
<organism evidence="3 4">
    <name type="scientific">Sphingomonas astaxanthinifaciens DSM 22298</name>
    <dbReference type="NCBI Taxonomy" id="1123267"/>
    <lineage>
        <taxon>Bacteria</taxon>
        <taxon>Pseudomonadati</taxon>
        <taxon>Pseudomonadota</taxon>
        <taxon>Alphaproteobacteria</taxon>
        <taxon>Sphingomonadales</taxon>
        <taxon>Sphingomonadaceae</taxon>
        <taxon>Sphingomonas</taxon>
    </lineage>
</organism>
<protein>
    <submittedName>
        <fullName evidence="3">Membrane protein</fullName>
    </submittedName>
</protein>
<dbReference type="EMBL" id="BSOO01000006">
    <property type="protein sequence ID" value="GLR47121.1"/>
    <property type="molecule type" value="Genomic_DNA"/>
</dbReference>
<gene>
    <name evidence="3" type="ORF">GCM10007925_08320</name>
</gene>
<keyword evidence="1" id="KW-0812">Transmembrane</keyword>
<name>A0ABQ5Z535_9SPHN</name>
<dbReference type="PANTHER" id="PTHR34473:SF2">
    <property type="entry name" value="UPF0699 TRANSMEMBRANE PROTEIN YDBT"/>
    <property type="match status" value="1"/>
</dbReference>
<dbReference type="InterPro" id="IPR005182">
    <property type="entry name" value="YdbS-like_PH"/>
</dbReference>
<evidence type="ECO:0000256" key="1">
    <source>
        <dbReference type="SAM" id="Phobius"/>
    </source>
</evidence>
<reference evidence="4" key="1">
    <citation type="journal article" date="2019" name="Int. J. Syst. Evol. Microbiol.">
        <title>The Global Catalogue of Microorganisms (GCM) 10K type strain sequencing project: providing services to taxonomists for standard genome sequencing and annotation.</title>
        <authorList>
            <consortium name="The Broad Institute Genomics Platform"/>
            <consortium name="The Broad Institute Genome Sequencing Center for Infectious Disease"/>
            <person name="Wu L."/>
            <person name="Ma J."/>
        </authorList>
    </citation>
    <scope>NUCLEOTIDE SEQUENCE [LARGE SCALE GENOMIC DNA]</scope>
    <source>
        <strain evidence="4">NBRC 102146</strain>
    </source>
</reference>
<feature type="transmembrane region" description="Helical" evidence="1">
    <location>
        <begin position="179"/>
        <end position="198"/>
    </location>
</feature>
<sequence>MTADQAPAEHLHPVALLSGLGAAARNLFGGIAAGGYFAFKGQTFVAFVMLGGIVAVTLAAVLLHWWRFSFRVGEDAIRIDSGILHRNHRTIPFDRVQDVSIAQPLLQRLLGVARVTLETGSSTAGKEEGVLEAVSLARAEALRALVRARRSGGAVPSAVAEGEAEAEPAPLFAMDVRRVVTLGFLSFSLALFAALFGASQTLGNVLDVDPFSRRFWRPILSDGGLGTWVLSHRFGVATWGLLVLVLVGIATGVVRTLPREWGFTLTRSGRALRRRRGLLTRTDVSLPLRRIQAGVIATGPIRQRLGYYRFAVESLASDTSEGKDARDHVLAPLATWDELAPVAGELGWSLPSEATAWQRVDRAHVTLFCLALLPVFPLLLVLGPLRWLEWRGTAFVREGDRLLIRTGWWRRRTVIIPLANIQSIDLTENGLSRRFGIASLLIDVAGSGSGGHRLPSLPRKEASLLQAELLSSQR</sequence>
<feature type="domain" description="YdbS-like PH" evidence="2">
    <location>
        <begin position="263"/>
        <end position="316"/>
    </location>
</feature>
<comment type="caution">
    <text evidence="3">The sequence shown here is derived from an EMBL/GenBank/DDBJ whole genome shotgun (WGS) entry which is preliminary data.</text>
</comment>
<keyword evidence="4" id="KW-1185">Reference proteome</keyword>
<feature type="transmembrane region" description="Helical" evidence="1">
    <location>
        <begin position="44"/>
        <end position="66"/>
    </location>
</feature>
<feature type="domain" description="YdbS-like PH" evidence="2">
    <location>
        <begin position="390"/>
        <end position="467"/>
    </location>
</feature>
<keyword evidence="1" id="KW-1133">Transmembrane helix</keyword>
<keyword evidence="1" id="KW-0472">Membrane</keyword>